<name>A0A3M8AR32_9BACL</name>
<feature type="region of interest" description="Disordered" evidence="3">
    <location>
        <begin position="548"/>
        <end position="571"/>
    </location>
</feature>
<dbReference type="Proteomes" id="UP000317180">
    <property type="component" value="Unassembled WGS sequence"/>
</dbReference>
<dbReference type="RefSeq" id="WP_005827502.1">
    <property type="nucleotide sequence ID" value="NZ_BJOD01000013.1"/>
</dbReference>
<feature type="domain" description="Sulfatase N-terminal" evidence="4">
    <location>
        <begin position="10"/>
        <end position="396"/>
    </location>
</feature>
<evidence type="ECO:0000256" key="1">
    <source>
        <dbReference type="ARBA" id="ARBA00008779"/>
    </source>
</evidence>
<dbReference type="Pfam" id="PF00884">
    <property type="entry name" value="Sulfatase"/>
    <property type="match status" value="1"/>
</dbReference>
<dbReference type="Gene3D" id="3.40.720.10">
    <property type="entry name" value="Alkaline Phosphatase, subunit A"/>
    <property type="match status" value="1"/>
</dbReference>
<evidence type="ECO:0000259" key="4">
    <source>
        <dbReference type="Pfam" id="PF00884"/>
    </source>
</evidence>
<dbReference type="Proteomes" id="UP000276178">
    <property type="component" value="Unassembled WGS sequence"/>
</dbReference>
<dbReference type="SUPFAM" id="SSF53649">
    <property type="entry name" value="Alkaline phosphatase-like"/>
    <property type="match status" value="1"/>
</dbReference>
<evidence type="ECO:0000313" key="8">
    <source>
        <dbReference type="Proteomes" id="UP000317180"/>
    </source>
</evidence>
<accession>A0A3M8AR32</accession>
<reference evidence="6 7" key="1">
    <citation type="submission" date="2018-10" db="EMBL/GenBank/DDBJ databases">
        <title>Phylogenomics of Brevibacillus.</title>
        <authorList>
            <person name="Dunlap C."/>
        </authorList>
    </citation>
    <scope>NUCLEOTIDE SEQUENCE [LARGE SCALE GENOMIC DNA]</scope>
    <source>
        <strain evidence="6 7">NRRL NRS 1219</strain>
    </source>
</reference>
<comment type="similarity">
    <text evidence="1">Belongs to the sulfatase family.</text>
</comment>
<keyword evidence="2 5" id="KW-0378">Hydrolase</keyword>
<protein>
    <submittedName>
        <fullName evidence="6">Arylsulfatase</fullName>
    </submittedName>
    <submittedName>
        <fullName evidence="5">Hydrolase</fullName>
    </submittedName>
</protein>
<dbReference type="EMBL" id="BJOD01000013">
    <property type="protein sequence ID" value="GED25416.1"/>
    <property type="molecule type" value="Genomic_DNA"/>
</dbReference>
<evidence type="ECO:0000313" key="6">
    <source>
        <dbReference type="EMBL" id="RNB53631.1"/>
    </source>
</evidence>
<dbReference type="InterPro" id="IPR017850">
    <property type="entry name" value="Alkaline_phosphatase_core_sf"/>
</dbReference>
<proteinExistence type="inferred from homology"/>
<gene>
    <name evidence="5" type="ORF">BAG01nite_15180</name>
    <name evidence="6" type="ORF">EB820_16170</name>
</gene>
<dbReference type="CDD" id="cd16035">
    <property type="entry name" value="sulfatase_like"/>
    <property type="match status" value="1"/>
</dbReference>
<dbReference type="EMBL" id="RHHN01000047">
    <property type="protein sequence ID" value="RNB53631.1"/>
    <property type="molecule type" value="Genomic_DNA"/>
</dbReference>
<dbReference type="InterPro" id="IPR000917">
    <property type="entry name" value="Sulfatase_N"/>
</dbReference>
<comment type="caution">
    <text evidence="6">The sequence shown here is derived from an EMBL/GenBank/DDBJ whole genome shotgun (WGS) entry which is preliminary data.</text>
</comment>
<evidence type="ECO:0000256" key="2">
    <source>
        <dbReference type="ARBA" id="ARBA00022801"/>
    </source>
</evidence>
<keyword evidence="8" id="KW-1185">Reference proteome</keyword>
<dbReference type="PANTHER" id="PTHR42693">
    <property type="entry name" value="ARYLSULFATASE FAMILY MEMBER"/>
    <property type="match status" value="1"/>
</dbReference>
<dbReference type="GeneID" id="82809527"/>
<evidence type="ECO:0000313" key="7">
    <source>
        <dbReference type="Proteomes" id="UP000276178"/>
    </source>
</evidence>
<dbReference type="InterPro" id="IPR050738">
    <property type="entry name" value="Sulfatase"/>
</dbReference>
<reference evidence="5 8" key="2">
    <citation type="submission" date="2019-06" db="EMBL/GenBank/DDBJ databases">
        <title>Whole genome shotgun sequence of Brevibacillus agri NBRC 15538.</title>
        <authorList>
            <person name="Hosoyama A."/>
            <person name="Uohara A."/>
            <person name="Ohji S."/>
            <person name="Ichikawa N."/>
        </authorList>
    </citation>
    <scope>NUCLEOTIDE SEQUENCE [LARGE SCALE GENOMIC DNA]</scope>
    <source>
        <strain evidence="5 8">NBRC 15538</strain>
    </source>
</reference>
<dbReference type="OrthoDB" id="9762324at2"/>
<sequence length="571" mass="64188">MLSRFFQTRPNILLIIVDQERYPPAYEEASVRAWRDAELPAHSFLRSHGLEFKRHYAGATACCPSRATLFTGQYPSLHGVTQTSGAAKSSPDSDMFWLDPNTVPTMGDYFRALGYRTYYKGKWHISDRDIWVPGTHLPILSYDSGTGMPDPEKERLYWLANRLNDYGFSGWIGPEPHGRAPHNSGSSAAIGVNGRDVVYGSEVVSLLGWLDQEKSRLTRPETYQPWLIVASFVNPHDIALYGDISAQVPLFRFEVEPSVPAIAPPPTRHESLETKPRCQASYREVYPQAFQPISDEPFYRRLYYQLQKNADQQIMRVLQALTATSFYPETLILFTSDHGELLGAHGGLHQKWYCAYEEAIHLPLIIHNPLLFPQPLSTEMLTSHVDILPTLLGCAHADVAAISAELQLTHSEVRPLAGKDFSALILGNGETDASDTGPLYFMSEDDVTKGQHQISLFGQPYHSVIEPNRIETVIACLPSAGHGHRELWKYSRYFAVPPSPAESSPAIEPEYELYNLSTDPSEMRNLAAPAYANPSAEPVRRQMERMLVEQREQKRLTPRRASRQQGNGAHS</sequence>
<dbReference type="PANTHER" id="PTHR42693:SF53">
    <property type="entry name" value="ENDO-4-O-SULFATASE"/>
    <property type="match status" value="1"/>
</dbReference>
<dbReference type="GO" id="GO:0004065">
    <property type="term" value="F:arylsulfatase activity"/>
    <property type="evidence" value="ECO:0007669"/>
    <property type="project" value="TreeGrafter"/>
</dbReference>
<organism evidence="6 7">
    <name type="scientific">Brevibacillus agri</name>
    <dbReference type="NCBI Taxonomy" id="51101"/>
    <lineage>
        <taxon>Bacteria</taxon>
        <taxon>Bacillati</taxon>
        <taxon>Bacillota</taxon>
        <taxon>Bacilli</taxon>
        <taxon>Bacillales</taxon>
        <taxon>Paenibacillaceae</taxon>
        <taxon>Brevibacillus</taxon>
    </lineage>
</organism>
<evidence type="ECO:0000256" key="3">
    <source>
        <dbReference type="SAM" id="MobiDB-lite"/>
    </source>
</evidence>
<evidence type="ECO:0000313" key="5">
    <source>
        <dbReference type="EMBL" id="GED25416.1"/>
    </source>
</evidence>
<dbReference type="AlphaFoldDB" id="A0A3M8AR32"/>